<evidence type="ECO:0000256" key="1">
    <source>
        <dbReference type="SAM" id="Phobius"/>
    </source>
</evidence>
<comment type="caution">
    <text evidence="2">The sequence shown here is derived from an EMBL/GenBank/DDBJ whole genome shotgun (WGS) entry which is preliminary data.</text>
</comment>
<feature type="transmembrane region" description="Helical" evidence="1">
    <location>
        <begin position="141"/>
        <end position="163"/>
    </location>
</feature>
<reference evidence="2" key="1">
    <citation type="journal article" date="2020" name="Fungal Divers.">
        <title>Resolving the Mortierellaceae phylogeny through synthesis of multi-gene phylogenetics and phylogenomics.</title>
        <authorList>
            <person name="Vandepol N."/>
            <person name="Liber J."/>
            <person name="Desiro A."/>
            <person name="Na H."/>
            <person name="Kennedy M."/>
            <person name="Barry K."/>
            <person name="Grigoriev I.V."/>
            <person name="Miller A.N."/>
            <person name="O'Donnell K."/>
            <person name="Stajich J.E."/>
            <person name="Bonito G."/>
        </authorList>
    </citation>
    <scope>NUCLEOTIDE SEQUENCE</scope>
    <source>
        <strain evidence="2">KOD1015</strain>
    </source>
</reference>
<dbReference type="AlphaFoldDB" id="A0A9P6G2L4"/>
<feature type="transmembrane region" description="Helical" evidence="1">
    <location>
        <begin position="52"/>
        <end position="73"/>
    </location>
</feature>
<evidence type="ECO:0000313" key="2">
    <source>
        <dbReference type="EMBL" id="KAF9586368.1"/>
    </source>
</evidence>
<keyword evidence="3" id="KW-1185">Reference proteome</keyword>
<dbReference type="OrthoDB" id="2418493at2759"/>
<keyword evidence="1" id="KW-0812">Transmembrane</keyword>
<dbReference type="Proteomes" id="UP000780801">
    <property type="component" value="Unassembled WGS sequence"/>
</dbReference>
<organism evidence="2 3">
    <name type="scientific">Lunasporangiospora selenospora</name>
    <dbReference type="NCBI Taxonomy" id="979761"/>
    <lineage>
        <taxon>Eukaryota</taxon>
        <taxon>Fungi</taxon>
        <taxon>Fungi incertae sedis</taxon>
        <taxon>Mucoromycota</taxon>
        <taxon>Mortierellomycotina</taxon>
        <taxon>Mortierellomycetes</taxon>
        <taxon>Mortierellales</taxon>
        <taxon>Mortierellaceae</taxon>
        <taxon>Lunasporangiospora</taxon>
    </lineage>
</organism>
<keyword evidence="1" id="KW-0472">Membrane</keyword>
<accession>A0A9P6G2L4</accession>
<evidence type="ECO:0000313" key="3">
    <source>
        <dbReference type="Proteomes" id="UP000780801"/>
    </source>
</evidence>
<feature type="transmembrane region" description="Helical" evidence="1">
    <location>
        <begin position="85"/>
        <end position="106"/>
    </location>
</feature>
<dbReference type="EMBL" id="JAABOA010000040">
    <property type="protein sequence ID" value="KAF9586368.1"/>
    <property type="molecule type" value="Genomic_DNA"/>
</dbReference>
<feature type="transmembrane region" description="Helical" evidence="1">
    <location>
        <begin position="20"/>
        <end position="40"/>
    </location>
</feature>
<keyword evidence="1" id="KW-1133">Transmembrane helix</keyword>
<name>A0A9P6G2L4_9FUNG</name>
<proteinExistence type="predicted"/>
<protein>
    <submittedName>
        <fullName evidence="2">Uncharacterized protein</fullName>
    </submittedName>
</protein>
<gene>
    <name evidence="2" type="ORF">BGW38_006284</name>
</gene>
<sequence>MTSSKKDRDLCCCCIRLRLAVAVVSLIYLAITAATTYQKYVANDLGDRTAKIIIFVSAGFQALIALLGLLSALTKVVVITRVYCILWWILTLAVLAMSVGNLFLIIRNDKDAVRDQCRRTSTPSEGANEVTDEQADGCFKLVVIISSVVLGLQFVLMCLIGWVNQRFLREVRQDVAVDNALKAVDESEA</sequence>